<feature type="non-terminal residue" evidence="1">
    <location>
        <position position="1"/>
    </location>
</feature>
<keyword evidence="2" id="KW-1185">Reference proteome</keyword>
<dbReference type="EMBL" id="BTSX01000004">
    <property type="protein sequence ID" value="GMS91658.1"/>
    <property type="molecule type" value="Genomic_DNA"/>
</dbReference>
<feature type="non-terminal residue" evidence="1">
    <location>
        <position position="165"/>
    </location>
</feature>
<dbReference type="AlphaFoldDB" id="A0AAV5TC47"/>
<dbReference type="Proteomes" id="UP001432027">
    <property type="component" value="Unassembled WGS sequence"/>
</dbReference>
<proteinExistence type="predicted"/>
<sequence length="165" mass="18568">ETILRGEKPAGWNYRIRGGCYGLAGNDLSYEYYVHWEAFARINEVLRVDWGLCGLPTEYSKRVVRTALDRAGVELIHLNIRTFVFQFLLDSVLPCFPDSGIKAAHVPLIMDSLMTHLHKVSSVHKCAAVDFSSGNGVKKEEKAVEVKKILLDVETEDVNVHIPNE</sequence>
<organism evidence="1 2">
    <name type="scientific">Pristionchus entomophagus</name>
    <dbReference type="NCBI Taxonomy" id="358040"/>
    <lineage>
        <taxon>Eukaryota</taxon>
        <taxon>Metazoa</taxon>
        <taxon>Ecdysozoa</taxon>
        <taxon>Nematoda</taxon>
        <taxon>Chromadorea</taxon>
        <taxon>Rhabditida</taxon>
        <taxon>Rhabditina</taxon>
        <taxon>Diplogasteromorpha</taxon>
        <taxon>Diplogasteroidea</taxon>
        <taxon>Neodiplogasteridae</taxon>
        <taxon>Pristionchus</taxon>
    </lineage>
</organism>
<accession>A0AAV5TC47</accession>
<gene>
    <name evidence="1" type="ORF">PENTCL1PPCAC_13833</name>
</gene>
<evidence type="ECO:0000313" key="2">
    <source>
        <dbReference type="Proteomes" id="UP001432027"/>
    </source>
</evidence>
<name>A0AAV5TC47_9BILA</name>
<evidence type="ECO:0000313" key="1">
    <source>
        <dbReference type="EMBL" id="GMS91658.1"/>
    </source>
</evidence>
<protein>
    <submittedName>
        <fullName evidence="1">Uncharacterized protein</fullName>
    </submittedName>
</protein>
<reference evidence="1" key="1">
    <citation type="submission" date="2023-10" db="EMBL/GenBank/DDBJ databases">
        <title>Genome assembly of Pristionchus species.</title>
        <authorList>
            <person name="Yoshida K."/>
            <person name="Sommer R.J."/>
        </authorList>
    </citation>
    <scope>NUCLEOTIDE SEQUENCE</scope>
    <source>
        <strain evidence="1">RS0144</strain>
    </source>
</reference>
<comment type="caution">
    <text evidence="1">The sequence shown here is derived from an EMBL/GenBank/DDBJ whole genome shotgun (WGS) entry which is preliminary data.</text>
</comment>